<evidence type="ECO:0000313" key="10">
    <source>
        <dbReference type="EMBL" id="WOG98772.1"/>
    </source>
</evidence>
<dbReference type="Pfam" id="PF04410">
    <property type="entry name" value="Gar1"/>
    <property type="match status" value="1"/>
</dbReference>
<keyword evidence="4" id="KW-0690">Ribosome biogenesis</keyword>
<feature type="region of interest" description="Disordered" evidence="9">
    <location>
        <begin position="1"/>
        <end position="108"/>
    </location>
</feature>
<dbReference type="Gene3D" id="2.40.10.230">
    <property type="entry name" value="Probable tRNA pseudouridine synthase domain"/>
    <property type="match status" value="1"/>
</dbReference>
<evidence type="ECO:0000256" key="9">
    <source>
        <dbReference type="SAM" id="MobiDB-lite"/>
    </source>
</evidence>
<feature type="compositionally biased region" description="Low complexity" evidence="9">
    <location>
        <begin position="88"/>
        <end position="98"/>
    </location>
</feature>
<feature type="region of interest" description="Disordered" evidence="9">
    <location>
        <begin position="265"/>
        <end position="289"/>
    </location>
</feature>
<feature type="compositionally biased region" description="Acidic residues" evidence="9">
    <location>
        <begin position="59"/>
        <end position="68"/>
    </location>
</feature>
<dbReference type="GO" id="GO:0003723">
    <property type="term" value="F:RNA binding"/>
    <property type="evidence" value="ECO:0007669"/>
    <property type="project" value="UniProtKB-KW"/>
</dbReference>
<dbReference type="GO" id="GO:0006364">
    <property type="term" value="P:rRNA processing"/>
    <property type="evidence" value="ECO:0007669"/>
    <property type="project" value="UniProtKB-KW"/>
</dbReference>
<dbReference type="SUPFAM" id="SSF50447">
    <property type="entry name" value="Translation proteins"/>
    <property type="match status" value="1"/>
</dbReference>
<dbReference type="InterPro" id="IPR009000">
    <property type="entry name" value="Transl_B-barrel_sf"/>
</dbReference>
<dbReference type="PANTHER" id="PTHR31633:SF1">
    <property type="entry name" value="H_ACA RIBONUCLEOPROTEIN COMPLEX NON-CORE SUBUNIT NAF1"/>
    <property type="match status" value="1"/>
</dbReference>
<dbReference type="EMBL" id="CP093346">
    <property type="protein sequence ID" value="WOG98772.1"/>
    <property type="molecule type" value="Genomic_DNA"/>
</dbReference>
<name>A0AAF0WZM2_DAUCS</name>
<dbReference type="PANTHER" id="PTHR31633">
    <property type="entry name" value="H/ACA RIBONUCLEOPROTEIN COMPLEX NON-CORE SUBUNIT NAF1"/>
    <property type="match status" value="1"/>
</dbReference>
<evidence type="ECO:0000256" key="6">
    <source>
        <dbReference type="ARBA" id="ARBA00022553"/>
    </source>
</evidence>
<protein>
    <recommendedName>
        <fullName evidence="3">H/ACA ribonucleoprotein complex non-core subunit NAF1</fullName>
    </recommendedName>
</protein>
<dbReference type="InterPro" id="IPR038664">
    <property type="entry name" value="Gar1/Naf1_Cbf5-bd_sf"/>
</dbReference>
<dbReference type="InterPro" id="IPR007504">
    <property type="entry name" value="H/ACA_rnp_Gar1/Naf1"/>
</dbReference>
<keyword evidence="6" id="KW-0597">Phosphoprotein</keyword>
<keyword evidence="7" id="KW-0694">RNA-binding</keyword>
<feature type="compositionally biased region" description="Basic and acidic residues" evidence="9">
    <location>
        <begin position="1"/>
        <end position="12"/>
    </location>
</feature>
<evidence type="ECO:0000256" key="3">
    <source>
        <dbReference type="ARBA" id="ARBA00021438"/>
    </source>
</evidence>
<dbReference type="GO" id="GO:0000493">
    <property type="term" value="P:box H/ACA snoRNP assembly"/>
    <property type="evidence" value="ECO:0007669"/>
    <property type="project" value="InterPro"/>
</dbReference>
<dbReference type="AlphaFoldDB" id="A0AAF0WZM2"/>
<organism evidence="10 11">
    <name type="scientific">Daucus carota subsp. sativus</name>
    <name type="common">Carrot</name>
    <dbReference type="NCBI Taxonomy" id="79200"/>
    <lineage>
        <taxon>Eukaryota</taxon>
        <taxon>Viridiplantae</taxon>
        <taxon>Streptophyta</taxon>
        <taxon>Embryophyta</taxon>
        <taxon>Tracheophyta</taxon>
        <taxon>Spermatophyta</taxon>
        <taxon>Magnoliopsida</taxon>
        <taxon>eudicotyledons</taxon>
        <taxon>Gunneridae</taxon>
        <taxon>Pentapetalae</taxon>
        <taxon>asterids</taxon>
        <taxon>campanulids</taxon>
        <taxon>Apiales</taxon>
        <taxon>Apiaceae</taxon>
        <taxon>Apioideae</taxon>
        <taxon>Scandiceae</taxon>
        <taxon>Daucinae</taxon>
        <taxon>Daucus</taxon>
        <taxon>Daucus sect. Daucus</taxon>
    </lineage>
</organism>
<comment type="similarity">
    <text evidence="2">Belongs to the NAF1 family.</text>
</comment>
<evidence type="ECO:0000256" key="4">
    <source>
        <dbReference type="ARBA" id="ARBA00022517"/>
    </source>
</evidence>
<dbReference type="InterPro" id="IPR040309">
    <property type="entry name" value="Naf1"/>
</dbReference>
<feature type="compositionally biased region" description="Acidic residues" evidence="9">
    <location>
        <begin position="272"/>
        <end position="289"/>
    </location>
</feature>
<dbReference type="GO" id="GO:0005634">
    <property type="term" value="C:nucleus"/>
    <property type="evidence" value="ECO:0007669"/>
    <property type="project" value="UniProtKB-SubCell"/>
</dbReference>
<reference evidence="10" key="2">
    <citation type="submission" date="2022-03" db="EMBL/GenBank/DDBJ databases">
        <title>Draft title - Genomic analysis of global carrot germplasm unveils the trajectory of domestication and the origin of high carotenoid orange carrot.</title>
        <authorList>
            <person name="Iorizzo M."/>
            <person name="Ellison S."/>
            <person name="Senalik D."/>
            <person name="Macko-Podgorni A."/>
            <person name="Grzebelus D."/>
            <person name="Bostan H."/>
            <person name="Rolling W."/>
            <person name="Curaba J."/>
            <person name="Simon P."/>
        </authorList>
    </citation>
    <scope>NUCLEOTIDE SEQUENCE</scope>
    <source>
        <tissue evidence="10">Leaf</tissue>
    </source>
</reference>
<accession>A0AAF0WZM2</accession>
<evidence type="ECO:0000256" key="1">
    <source>
        <dbReference type="ARBA" id="ARBA00004123"/>
    </source>
</evidence>
<evidence type="ECO:0000256" key="7">
    <source>
        <dbReference type="ARBA" id="ARBA00022884"/>
    </source>
</evidence>
<evidence type="ECO:0000256" key="2">
    <source>
        <dbReference type="ARBA" id="ARBA00009801"/>
    </source>
</evidence>
<feature type="compositionally biased region" description="Polar residues" evidence="9">
    <location>
        <begin position="327"/>
        <end position="352"/>
    </location>
</feature>
<sequence>MLSVECRGDASREIGGGEGDGIVGGSEVSGFGGNCRITGNALEIDSDGAKNGERVSDGENGDSSESESEYSSGSESEDSSDSSEYESETSSLSMSSSNSDEDNEGEVKEKAWEEVEVYAKGMIKDLFVRELFDLSDEEEKAFTKAALLSADEVKVLPTVPPVAVTLQPCHETLPVGVILSVVGAQLIVEGVEKHDPLNEGSILWITEKRSPLGTVDEIFGPVKNPYYIVRYNSDNEVPTGIQKGTLISFVPEFVNHVLNNGKLYKKGYDASGENDEELSDEAEFSDDEKEAEYQRMQKVSKRGPKAQIIENMKDTKIKAKRRGEQHLSATQPNKRVGQVPSNQSQPSSLLDPRNCSNSFCPVQAFPGGYGSFPMFPQVTQVPGYVAPFNGVWMNKIPFQPPRSIGFPNGFSGFPNGFTSNNIPQFQLNYAQQPYLMLPFNGMPLQQHFSTGQILPSNFVLPVGQPSFGAGATFTPLNPMMMSQNNSGQLQAPIGQNNFCQFQVPINMQGQYSMNFSEAQAPVGWQGLHVPTLTSEGQGVLLTGCQSEQNSNSQSFSATSAITNMSNNKHYTENLYYHLEFLNILPIPV</sequence>
<evidence type="ECO:0000256" key="5">
    <source>
        <dbReference type="ARBA" id="ARBA00022552"/>
    </source>
</evidence>
<feature type="compositionally biased region" description="Acidic residues" evidence="9">
    <location>
        <begin position="75"/>
        <end position="87"/>
    </location>
</feature>
<keyword evidence="5" id="KW-0698">rRNA processing</keyword>
<dbReference type="GO" id="GO:0001522">
    <property type="term" value="P:pseudouridine synthesis"/>
    <property type="evidence" value="ECO:0007669"/>
    <property type="project" value="InterPro"/>
</dbReference>
<feature type="compositionally biased region" description="Basic and acidic residues" evidence="9">
    <location>
        <begin position="47"/>
        <end position="57"/>
    </location>
</feature>
<dbReference type="FunFam" id="2.40.10.230:FF:000002">
    <property type="entry name" value="H/ACA ribonucleoprotein complex non-core subunit NAF1"/>
    <property type="match status" value="1"/>
</dbReference>
<dbReference type="Proteomes" id="UP000077755">
    <property type="component" value="Chromosome 4"/>
</dbReference>
<evidence type="ECO:0000256" key="8">
    <source>
        <dbReference type="ARBA" id="ARBA00023242"/>
    </source>
</evidence>
<evidence type="ECO:0000313" key="11">
    <source>
        <dbReference type="Proteomes" id="UP000077755"/>
    </source>
</evidence>
<feature type="compositionally biased region" description="Gly residues" evidence="9">
    <location>
        <begin position="14"/>
        <end position="24"/>
    </location>
</feature>
<proteinExistence type="inferred from homology"/>
<gene>
    <name evidence="10" type="ORF">DCAR_0418117</name>
</gene>
<dbReference type="GO" id="GO:0005732">
    <property type="term" value="C:sno(s)RNA-containing ribonucleoprotein complex"/>
    <property type="evidence" value="ECO:0007669"/>
    <property type="project" value="InterPro"/>
</dbReference>
<keyword evidence="11" id="KW-1185">Reference proteome</keyword>
<keyword evidence="8" id="KW-0539">Nucleus</keyword>
<feature type="region of interest" description="Disordered" evidence="9">
    <location>
        <begin position="317"/>
        <end position="352"/>
    </location>
</feature>
<comment type="subcellular location">
    <subcellularLocation>
        <location evidence="1">Nucleus</location>
    </subcellularLocation>
</comment>
<reference evidence="10" key="1">
    <citation type="journal article" date="2016" name="Nat. Genet.">
        <title>A high-quality carrot genome assembly provides new insights into carotenoid accumulation and asterid genome evolution.</title>
        <authorList>
            <person name="Iorizzo M."/>
            <person name="Ellison S."/>
            <person name="Senalik D."/>
            <person name="Zeng P."/>
            <person name="Satapoomin P."/>
            <person name="Huang J."/>
            <person name="Bowman M."/>
            <person name="Iovene M."/>
            <person name="Sanseverino W."/>
            <person name="Cavagnaro P."/>
            <person name="Yildiz M."/>
            <person name="Macko-Podgorni A."/>
            <person name="Moranska E."/>
            <person name="Grzebelus E."/>
            <person name="Grzebelus D."/>
            <person name="Ashrafi H."/>
            <person name="Zheng Z."/>
            <person name="Cheng S."/>
            <person name="Spooner D."/>
            <person name="Van Deynze A."/>
            <person name="Simon P."/>
        </authorList>
    </citation>
    <scope>NUCLEOTIDE SEQUENCE</scope>
    <source>
        <tissue evidence="10">Leaf</tissue>
    </source>
</reference>